<dbReference type="AlphaFoldDB" id="A0A918IYK7"/>
<proteinExistence type="predicted"/>
<reference evidence="2" key="2">
    <citation type="submission" date="2020-09" db="EMBL/GenBank/DDBJ databases">
        <authorList>
            <person name="Sun Q."/>
            <person name="Kim S."/>
        </authorList>
    </citation>
    <scope>NUCLEOTIDE SEQUENCE</scope>
    <source>
        <strain evidence="2">KCTC 23714</strain>
    </source>
</reference>
<keyword evidence="3" id="KW-1185">Reference proteome</keyword>
<dbReference type="Pfam" id="PF01850">
    <property type="entry name" value="PIN"/>
    <property type="match status" value="1"/>
</dbReference>
<dbReference type="CDD" id="cd18683">
    <property type="entry name" value="PIN_VapC-like"/>
    <property type="match status" value="1"/>
</dbReference>
<dbReference type="EMBL" id="BMYQ01000010">
    <property type="protein sequence ID" value="GGW38329.1"/>
    <property type="molecule type" value="Genomic_DNA"/>
</dbReference>
<dbReference type="InterPro" id="IPR029060">
    <property type="entry name" value="PIN-like_dom_sf"/>
</dbReference>
<dbReference type="Gene3D" id="3.40.50.1010">
    <property type="entry name" value="5'-nuclease"/>
    <property type="match status" value="1"/>
</dbReference>
<evidence type="ECO:0000313" key="3">
    <source>
        <dbReference type="Proteomes" id="UP000628984"/>
    </source>
</evidence>
<dbReference type="RefSeq" id="WP_189634545.1">
    <property type="nucleotide sequence ID" value="NZ_BMYQ01000010.1"/>
</dbReference>
<dbReference type="Proteomes" id="UP000628984">
    <property type="component" value="Unassembled WGS sequence"/>
</dbReference>
<dbReference type="SUPFAM" id="SSF88723">
    <property type="entry name" value="PIN domain-like"/>
    <property type="match status" value="1"/>
</dbReference>
<gene>
    <name evidence="2" type="ORF">GCM10011452_28330</name>
</gene>
<feature type="domain" description="PIN" evidence="1">
    <location>
        <begin position="10"/>
        <end position="131"/>
    </location>
</feature>
<reference evidence="2" key="1">
    <citation type="journal article" date="2014" name="Int. J. Syst. Evol. Microbiol.">
        <title>Complete genome sequence of Corynebacterium casei LMG S-19264T (=DSM 44701T), isolated from a smear-ripened cheese.</title>
        <authorList>
            <consortium name="US DOE Joint Genome Institute (JGI-PGF)"/>
            <person name="Walter F."/>
            <person name="Albersmeier A."/>
            <person name="Kalinowski J."/>
            <person name="Ruckert C."/>
        </authorList>
    </citation>
    <scope>NUCLEOTIDE SEQUENCE</scope>
    <source>
        <strain evidence="2">KCTC 23714</strain>
    </source>
</reference>
<name>A0A918IYK7_9RHOB</name>
<accession>A0A918IYK7</accession>
<dbReference type="InterPro" id="IPR002716">
    <property type="entry name" value="PIN_dom"/>
</dbReference>
<organism evidence="2 3">
    <name type="scientific">Gemmobacter lanyuensis</name>
    <dbReference type="NCBI Taxonomy" id="1054497"/>
    <lineage>
        <taxon>Bacteria</taxon>
        <taxon>Pseudomonadati</taxon>
        <taxon>Pseudomonadota</taxon>
        <taxon>Alphaproteobacteria</taxon>
        <taxon>Rhodobacterales</taxon>
        <taxon>Paracoccaceae</taxon>
        <taxon>Gemmobacter</taxon>
    </lineage>
</organism>
<sequence>MTTTAAALGLDTNVLVRFLVQDDAGQAEAATALIGSLTESAPGFVSREVLVELVWVLERAYHLGRADIARALDGLLEARELQIEAADRVSLAADRYRKGGPGFADQMVALAGHAAGCRATATFDRKAASVPGMELLGVKPDH</sequence>
<evidence type="ECO:0000259" key="1">
    <source>
        <dbReference type="Pfam" id="PF01850"/>
    </source>
</evidence>
<protein>
    <recommendedName>
        <fullName evidence="1">PIN domain-containing protein</fullName>
    </recommendedName>
</protein>
<evidence type="ECO:0000313" key="2">
    <source>
        <dbReference type="EMBL" id="GGW38329.1"/>
    </source>
</evidence>
<comment type="caution">
    <text evidence="2">The sequence shown here is derived from an EMBL/GenBank/DDBJ whole genome shotgun (WGS) entry which is preliminary data.</text>
</comment>